<evidence type="ECO:0000313" key="1">
    <source>
        <dbReference type="EMBL" id="KMS72349.1"/>
    </source>
</evidence>
<reference evidence="1 2" key="1">
    <citation type="submission" date="2015-06" db="EMBL/GenBank/DDBJ databases">
        <authorList>
            <person name="Ju K.-S."/>
            <person name="Doroghazi J.R."/>
            <person name="Metcalf W.W."/>
        </authorList>
    </citation>
    <scope>NUCLEOTIDE SEQUENCE [LARGE SCALE GENOMIC DNA]</scope>
    <source>
        <strain evidence="1 2">NRRL 3414</strain>
    </source>
</reference>
<dbReference type="Proteomes" id="UP000037432">
    <property type="component" value="Unassembled WGS sequence"/>
</dbReference>
<dbReference type="AlphaFoldDB" id="A0A0J7Z952"/>
<accession>A0A0J7Z952</accession>
<protein>
    <submittedName>
        <fullName evidence="1">Uncharacterized protein</fullName>
    </submittedName>
</protein>
<dbReference type="EMBL" id="LFNT01000028">
    <property type="protein sequence ID" value="KMS72349.1"/>
    <property type="molecule type" value="Genomic_DNA"/>
</dbReference>
<comment type="caution">
    <text evidence="1">The sequence shown here is derived from an EMBL/GenBank/DDBJ whole genome shotgun (WGS) entry which is preliminary data.</text>
</comment>
<sequence length="297" mass="32511">MALGFEVPLLFVQIGLTHDEEARGESPRLWLSAADGTAELDSAALGALLDALEHFAMRLRGLRHRYDTVIRGGAPESVDHYPSAAHPLELVALCPPWCQYRDDDGHTLDGLLVDHFHATHEHTMELDLQPVARTKDEPDPETLEVVMEHMAHARWPQIDLTVGGLWGSKHVALTLEEADELRSRLNDFIARGREYAQPETVASLQELIDYCGVRILESEFDAKRFWGHAVSDTAQGGPAWVTVPRDAAGARLEDLVTSLLASLHEKDAKLIAQTGAEVRQTGRVPGVPAAPAVPTAA</sequence>
<dbReference type="PATRIC" id="fig|1938.3.peg.4573"/>
<dbReference type="Pfam" id="PF21848">
    <property type="entry name" value="DUF6907"/>
    <property type="match status" value="1"/>
</dbReference>
<gene>
    <name evidence="1" type="ORF">ACM01_23710</name>
</gene>
<name>A0A0J7Z952_STRVR</name>
<dbReference type="InterPro" id="IPR054202">
    <property type="entry name" value="DUF6907"/>
</dbReference>
<organism evidence="1 2">
    <name type="scientific">Streptomyces viridochromogenes</name>
    <dbReference type="NCBI Taxonomy" id="1938"/>
    <lineage>
        <taxon>Bacteria</taxon>
        <taxon>Bacillati</taxon>
        <taxon>Actinomycetota</taxon>
        <taxon>Actinomycetes</taxon>
        <taxon>Kitasatosporales</taxon>
        <taxon>Streptomycetaceae</taxon>
        <taxon>Streptomyces</taxon>
    </lineage>
</organism>
<proteinExistence type="predicted"/>
<evidence type="ECO:0000313" key="2">
    <source>
        <dbReference type="Proteomes" id="UP000037432"/>
    </source>
</evidence>